<protein>
    <submittedName>
        <fullName evidence="2">Uncharacterized protein</fullName>
    </submittedName>
</protein>
<feature type="compositionally biased region" description="Gly residues" evidence="1">
    <location>
        <begin position="1"/>
        <end position="15"/>
    </location>
</feature>
<dbReference type="Proteomes" id="UP000015106">
    <property type="component" value="Chromosome 4"/>
</dbReference>
<reference evidence="2" key="3">
    <citation type="submission" date="2022-06" db="UniProtKB">
        <authorList>
            <consortium name="EnsemblPlants"/>
        </authorList>
    </citation>
    <scope>IDENTIFICATION</scope>
</reference>
<reference evidence="3" key="1">
    <citation type="journal article" date="2013" name="Nature">
        <title>Draft genome of the wheat A-genome progenitor Triticum urartu.</title>
        <authorList>
            <person name="Ling H.Q."/>
            <person name="Zhao S."/>
            <person name="Liu D."/>
            <person name="Wang J."/>
            <person name="Sun H."/>
            <person name="Zhang C."/>
            <person name="Fan H."/>
            <person name="Li D."/>
            <person name="Dong L."/>
            <person name="Tao Y."/>
            <person name="Gao C."/>
            <person name="Wu H."/>
            <person name="Li Y."/>
            <person name="Cui Y."/>
            <person name="Guo X."/>
            <person name="Zheng S."/>
            <person name="Wang B."/>
            <person name="Yu K."/>
            <person name="Liang Q."/>
            <person name="Yang W."/>
            <person name="Lou X."/>
            <person name="Chen J."/>
            <person name="Feng M."/>
            <person name="Jian J."/>
            <person name="Zhang X."/>
            <person name="Luo G."/>
            <person name="Jiang Y."/>
            <person name="Liu J."/>
            <person name="Wang Z."/>
            <person name="Sha Y."/>
            <person name="Zhang B."/>
            <person name="Wu H."/>
            <person name="Tang D."/>
            <person name="Shen Q."/>
            <person name="Xue P."/>
            <person name="Zou S."/>
            <person name="Wang X."/>
            <person name="Liu X."/>
            <person name="Wang F."/>
            <person name="Yang Y."/>
            <person name="An X."/>
            <person name="Dong Z."/>
            <person name="Zhang K."/>
            <person name="Zhang X."/>
            <person name="Luo M.C."/>
            <person name="Dvorak J."/>
            <person name="Tong Y."/>
            <person name="Wang J."/>
            <person name="Yang H."/>
            <person name="Li Z."/>
            <person name="Wang D."/>
            <person name="Zhang A."/>
            <person name="Wang J."/>
        </authorList>
    </citation>
    <scope>NUCLEOTIDE SEQUENCE</scope>
    <source>
        <strain evidence="3">cv. G1812</strain>
    </source>
</reference>
<name>A0A8R7U217_TRIUA</name>
<evidence type="ECO:0000313" key="3">
    <source>
        <dbReference type="Proteomes" id="UP000015106"/>
    </source>
</evidence>
<feature type="compositionally biased region" description="Pro residues" evidence="1">
    <location>
        <begin position="58"/>
        <end position="70"/>
    </location>
</feature>
<proteinExistence type="predicted"/>
<accession>A0A8R7U217</accession>
<dbReference type="Gramene" id="TuG1812G0400000118.01.T01">
    <property type="protein sequence ID" value="TuG1812G0400000118.01.T01.cds332976"/>
    <property type="gene ID" value="TuG1812G0400000118.01"/>
</dbReference>
<feature type="region of interest" description="Disordered" evidence="1">
    <location>
        <begin position="1"/>
        <end position="70"/>
    </location>
</feature>
<evidence type="ECO:0000256" key="1">
    <source>
        <dbReference type="SAM" id="MobiDB-lite"/>
    </source>
</evidence>
<sequence>CLGVGVGVGGEGGAVGEDDPAGVAGERGDHLVDVGAGAQPEAAVPPQPRQDPPRHRPPPPLPRLGPLLLLPPPAPPPALLRRPPLVAGHQEVLLPFLLVGVLLILDGPAAHQLALLPRIQPQHRSGRRAAVPCGERAGHACTLGLARACEACDRVMAGTVARRGDTCGRRTAGMAP</sequence>
<dbReference type="AlphaFoldDB" id="A0A8R7U217"/>
<dbReference type="EnsemblPlants" id="TuG1812G0400000118.01.T01">
    <property type="protein sequence ID" value="TuG1812G0400000118.01.T01.cds332976"/>
    <property type="gene ID" value="TuG1812G0400000118.01"/>
</dbReference>
<evidence type="ECO:0000313" key="2">
    <source>
        <dbReference type="EnsemblPlants" id="TuG1812G0400000118.01.T01.cds332976"/>
    </source>
</evidence>
<keyword evidence="3" id="KW-1185">Reference proteome</keyword>
<reference evidence="2" key="2">
    <citation type="submission" date="2018-03" db="EMBL/GenBank/DDBJ databases">
        <title>The Triticum urartu genome reveals the dynamic nature of wheat genome evolution.</title>
        <authorList>
            <person name="Ling H."/>
            <person name="Ma B."/>
            <person name="Shi X."/>
            <person name="Liu H."/>
            <person name="Dong L."/>
            <person name="Sun H."/>
            <person name="Cao Y."/>
            <person name="Gao Q."/>
            <person name="Zheng S."/>
            <person name="Li Y."/>
            <person name="Yu Y."/>
            <person name="Du H."/>
            <person name="Qi M."/>
            <person name="Li Y."/>
            <person name="Yu H."/>
            <person name="Cui Y."/>
            <person name="Wang N."/>
            <person name="Chen C."/>
            <person name="Wu H."/>
            <person name="Zhao Y."/>
            <person name="Zhang J."/>
            <person name="Li Y."/>
            <person name="Zhou W."/>
            <person name="Zhang B."/>
            <person name="Hu W."/>
            <person name="Eijk M."/>
            <person name="Tang J."/>
            <person name="Witsenboer H."/>
            <person name="Zhao S."/>
            <person name="Li Z."/>
            <person name="Zhang A."/>
            <person name="Wang D."/>
            <person name="Liang C."/>
        </authorList>
    </citation>
    <scope>NUCLEOTIDE SEQUENCE [LARGE SCALE GENOMIC DNA]</scope>
    <source>
        <strain evidence="2">cv. G1812</strain>
    </source>
</reference>
<organism evidence="2 3">
    <name type="scientific">Triticum urartu</name>
    <name type="common">Red wild einkorn</name>
    <name type="synonym">Crithodium urartu</name>
    <dbReference type="NCBI Taxonomy" id="4572"/>
    <lineage>
        <taxon>Eukaryota</taxon>
        <taxon>Viridiplantae</taxon>
        <taxon>Streptophyta</taxon>
        <taxon>Embryophyta</taxon>
        <taxon>Tracheophyta</taxon>
        <taxon>Spermatophyta</taxon>
        <taxon>Magnoliopsida</taxon>
        <taxon>Liliopsida</taxon>
        <taxon>Poales</taxon>
        <taxon>Poaceae</taxon>
        <taxon>BOP clade</taxon>
        <taxon>Pooideae</taxon>
        <taxon>Triticodae</taxon>
        <taxon>Triticeae</taxon>
        <taxon>Triticinae</taxon>
        <taxon>Triticum</taxon>
    </lineage>
</organism>